<dbReference type="InterPro" id="IPR020846">
    <property type="entry name" value="MFS_dom"/>
</dbReference>
<feature type="transmembrane region" description="Helical" evidence="7">
    <location>
        <begin position="264"/>
        <end position="286"/>
    </location>
</feature>
<dbReference type="PANTHER" id="PTHR23502:SF26">
    <property type="entry name" value="MAJOR FACILITATOR SUPERFAMILY (MFS) PROFILE DOMAIN-CONTAINING PROTEIN"/>
    <property type="match status" value="1"/>
</dbReference>
<dbReference type="Gene3D" id="1.20.1250.20">
    <property type="entry name" value="MFS general substrate transporter like domains"/>
    <property type="match status" value="1"/>
</dbReference>
<feature type="transmembrane region" description="Helical" evidence="7">
    <location>
        <begin position="448"/>
        <end position="466"/>
    </location>
</feature>
<dbReference type="InterPro" id="IPR011701">
    <property type="entry name" value="MFS"/>
</dbReference>
<feature type="domain" description="Major facilitator superfamily (MFS) profile" evidence="8">
    <location>
        <begin position="112"/>
        <end position="568"/>
    </location>
</feature>
<organism evidence="9 10">
    <name type="scientific">Podospora aff. communis PSN243</name>
    <dbReference type="NCBI Taxonomy" id="3040156"/>
    <lineage>
        <taxon>Eukaryota</taxon>
        <taxon>Fungi</taxon>
        <taxon>Dikarya</taxon>
        <taxon>Ascomycota</taxon>
        <taxon>Pezizomycotina</taxon>
        <taxon>Sordariomycetes</taxon>
        <taxon>Sordariomycetidae</taxon>
        <taxon>Sordariales</taxon>
        <taxon>Podosporaceae</taxon>
        <taxon>Podospora</taxon>
    </lineage>
</organism>
<feature type="transmembrane region" description="Helical" evidence="7">
    <location>
        <begin position="518"/>
        <end position="536"/>
    </location>
</feature>
<feature type="transmembrane region" description="Helical" evidence="7">
    <location>
        <begin position="542"/>
        <end position="566"/>
    </location>
</feature>
<comment type="caution">
    <text evidence="9">The sequence shown here is derived from an EMBL/GenBank/DDBJ whole genome shotgun (WGS) entry which is preliminary data.</text>
</comment>
<proteinExistence type="predicted"/>
<feature type="transmembrane region" description="Helical" evidence="7">
    <location>
        <begin position="145"/>
        <end position="165"/>
    </location>
</feature>
<feature type="region of interest" description="Disordered" evidence="6">
    <location>
        <begin position="37"/>
        <end position="83"/>
    </location>
</feature>
<dbReference type="EMBL" id="MU865973">
    <property type="protein sequence ID" value="KAK4444746.1"/>
    <property type="molecule type" value="Genomic_DNA"/>
</dbReference>
<evidence type="ECO:0000256" key="2">
    <source>
        <dbReference type="ARBA" id="ARBA00022448"/>
    </source>
</evidence>
<evidence type="ECO:0000256" key="3">
    <source>
        <dbReference type="ARBA" id="ARBA00022692"/>
    </source>
</evidence>
<feature type="transmembrane region" description="Helical" evidence="7">
    <location>
        <begin position="112"/>
        <end position="133"/>
    </location>
</feature>
<dbReference type="AlphaFoldDB" id="A0AAV9G831"/>
<dbReference type="PANTHER" id="PTHR23502">
    <property type="entry name" value="MAJOR FACILITATOR SUPERFAMILY"/>
    <property type="match status" value="1"/>
</dbReference>
<feature type="transmembrane region" description="Helical" evidence="7">
    <location>
        <begin position="386"/>
        <end position="404"/>
    </location>
</feature>
<evidence type="ECO:0000256" key="6">
    <source>
        <dbReference type="SAM" id="MobiDB-lite"/>
    </source>
</evidence>
<keyword evidence="2" id="KW-0813">Transport</keyword>
<keyword evidence="5 7" id="KW-0472">Membrane</keyword>
<gene>
    <name evidence="9" type="ORF">QBC34DRAFT_474182</name>
</gene>
<evidence type="ECO:0000313" key="10">
    <source>
        <dbReference type="Proteomes" id="UP001321760"/>
    </source>
</evidence>
<feature type="transmembrane region" description="Helical" evidence="7">
    <location>
        <begin position="236"/>
        <end position="258"/>
    </location>
</feature>
<dbReference type="GO" id="GO:0005886">
    <property type="term" value="C:plasma membrane"/>
    <property type="evidence" value="ECO:0007669"/>
    <property type="project" value="TreeGrafter"/>
</dbReference>
<evidence type="ECO:0000256" key="4">
    <source>
        <dbReference type="ARBA" id="ARBA00022989"/>
    </source>
</evidence>
<evidence type="ECO:0000313" key="9">
    <source>
        <dbReference type="EMBL" id="KAK4444746.1"/>
    </source>
</evidence>
<feature type="transmembrane region" description="Helical" evidence="7">
    <location>
        <begin position="207"/>
        <end position="224"/>
    </location>
</feature>
<dbReference type="Pfam" id="PF07690">
    <property type="entry name" value="MFS_1"/>
    <property type="match status" value="1"/>
</dbReference>
<accession>A0AAV9G831</accession>
<keyword evidence="3 7" id="KW-0812">Transmembrane</keyword>
<feature type="transmembrane region" description="Helical" evidence="7">
    <location>
        <begin position="349"/>
        <end position="366"/>
    </location>
</feature>
<feature type="transmembrane region" description="Helical" evidence="7">
    <location>
        <begin position="478"/>
        <end position="506"/>
    </location>
</feature>
<dbReference type="Gene3D" id="1.20.1720.10">
    <property type="entry name" value="Multidrug resistance protein D"/>
    <property type="match status" value="1"/>
</dbReference>
<evidence type="ECO:0000256" key="1">
    <source>
        <dbReference type="ARBA" id="ARBA00004141"/>
    </source>
</evidence>
<evidence type="ECO:0000256" key="5">
    <source>
        <dbReference type="ARBA" id="ARBA00023136"/>
    </source>
</evidence>
<name>A0AAV9G831_9PEZI</name>
<dbReference type="PROSITE" id="PS50850">
    <property type="entry name" value="MFS"/>
    <property type="match status" value="1"/>
</dbReference>
<dbReference type="Proteomes" id="UP001321760">
    <property type="component" value="Unassembled WGS sequence"/>
</dbReference>
<evidence type="ECO:0000259" key="8">
    <source>
        <dbReference type="PROSITE" id="PS50850"/>
    </source>
</evidence>
<dbReference type="PRINTS" id="PR01036">
    <property type="entry name" value="TCRTETB"/>
</dbReference>
<dbReference type="SUPFAM" id="SSF103473">
    <property type="entry name" value="MFS general substrate transporter"/>
    <property type="match status" value="1"/>
</dbReference>
<keyword evidence="4 7" id="KW-1133">Transmembrane helix</keyword>
<dbReference type="GO" id="GO:0022857">
    <property type="term" value="F:transmembrane transporter activity"/>
    <property type="evidence" value="ECO:0007669"/>
    <property type="project" value="InterPro"/>
</dbReference>
<reference evidence="9" key="2">
    <citation type="submission" date="2023-05" db="EMBL/GenBank/DDBJ databases">
        <authorList>
            <consortium name="Lawrence Berkeley National Laboratory"/>
            <person name="Steindorff A."/>
            <person name="Hensen N."/>
            <person name="Bonometti L."/>
            <person name="Westerberg I."/>
            <person name="Brannstrom I.O."/>
            <person name="Guillou S."/>
            <person name="Cros-Aarteil S."/>
            <person name="Calhoun S."/>
            <person name="Haridas S."/>
            <person name="Kuo A."/>
            <person name="Mondo S."/>
            <person name="Pangilinan J."/>
            <person name="Riley R."/>
            <person name="Labutti K."/>
            <person name="Andreopoulos B."/>
            <person name="Lipzen A."/>
            <person name="Chen C."/>
            <person name="Yanf M."/>
            <person name="Daum C."/>
            <person name="Ng V."/>
            <person name="Clum A."/>
            <person name="Ohm R."/>
            <person name="Martin F."/>
            <person name="Silar P."/>
            <person name="Natvig D."/>
            <person name="Lalanne C."/>
            <person name="Gautier V."/>
            <person name="Ament-Velasquez S.L."/>
            <person name="Kruys A."/>
            <person name="Hutchinson M.I."/>
            <person name="Powell A.J."/>
            <person name="Barry K."/>
            <person name="Miller A.N."/>
            <person name="Grigoriev I.V."/>
            <person name="Debuchy R."/>
            <person name="Gladieux P."/>
            <person name="Thoren M.H."/>
            <person name="Johannesson H."/>
        </authorList>
    </citation>
    <scope>NUCLEOTIDE SEQUENCE</scope>
    <source>
        <strain evidence="9">PSN243</strain>
    </source>
</reference>
<comment type="subcellular location">
    <subcellularLocation>
        <location evidence="1">Membrane</location>
        <topology evidence="1">Multi-pass membrane protein</topology>
    </subcellularLocation>
</comment>
<evidence type="ECO:0000256" key="7">
    <source>
        <dbReference type="SAM" id="Phobius"/>
    </source>
</evidence>
<keyword evidence="10" id="KW-1185">Reference proteome</keyword>
<protein>
    <submittedName>
        <fullName evidence="9">Major facilitator superfamily domain-containing protein</fullName>
    </submittedName>
</protein>
<dbReference type="InterPro" id="IPR036259">
    <property type="entry name" value="MFS_trans_sf"/>
</dbReference>
<feature type="region of interest" description="Disordered" evidence="6">
    <location>
        <begin position="1"/>
        <end position="21"/>
    </location>
</feature>
<dbReference type="FunFam" id="1.20.1720.10:FF:000009">
    <property type="entry name" value="MFS multidrug transporter"/>
    <property type="match status" value="1"/>
</dbReference>
<feature type="compositionally biased region" description="Low complexity" evidence="6">
    <location>
        <begin position="67"/>
        <end position="77"/>
    </location>
</feature>
<sequence length="588" mass="63538">MAAPDAARRSRSLDGADERDGSRFRAVLSELEFRIASNESELPKTPTNTNKVEAEPYCHRRHHSAETDATGSGSDSSATDDEKVDIEAGQVEVSAGEEEPYHVFTRRKKWELVFIVSLAGLFSPLSSNIYFPALGAIAEGTGTSLSLVSLTVTIYMVVQGIAPSFWGPLSDARGRRITFIGTFAVYLIANIGLALGKDFASMMVFRALQAAGSAATISVGAGVIGDITTSRERGGFMGSFGGIRMLGQSIGPVIGGIITEYFGFHAIFWFLFILSFLTLLLVLLFLPETLRRIAGNGSVPLNHPYRPLVSGSLSRHYWQSQHHPPPLPPPKFTFLSIIAPLRFLAEKDVFCTLAFGAIVYTIWSMVTSSTTALFQPRFGLSNLQTGLIFLPNGLACVAGSYLTGKLLDRDYRLVESQYRASKNLPADVELNHKKLADFPVSRARLRSTWALVPVFLLSVGGYGFSIESPLLTSKPSMALPLFLQAVIAFTATAIFTQNSALVVDLFPGASASATAVNNLLRCSVGAIGVGIVQVVIDRVGAGISFFVFAMVAAGLTPLLGLQWVYGERWRRERMERLDGHGGTHVAGE</sequence>
<feature type="compositionally biased region" description="Polar residues" evidence="6">
    <location>
        <begin position="37"/>
        <end position="51"/>
    </location>
</feature>
<feature type="transmembrane region" description="Helical" evidence="7">
    <location>
        <begin position="177"/>
        <end position="195"/>
    </location>
</feature>
<reference evidence="9" key="1">
    <citation type="journal article" date="2023" name="Mol. Phylogenet. Evol.">
        <title>Genome-scale phylogeny and comparative genomics of the fungal order Sordariales.</title>
        <authorList>
            <person name="Hensen N."/>
            <person name="Bonometti L."/>
            <person name="Westerberg I."/>
            <person name="Brannstrom I.O."/>
            <person name="Guillou S."/>
            <person name="Cros-Aarteil S."/>
            <person name="Calhoun S."/>
            <person name="Haridas S."/>
            <person name="Kuo A."/>
            <person name="Mondo S."/>
            <person name="Pangilinan J."/>
            <person name="Riley R."/>
            <person name="LaButti K."/>
            <person name="Andreopoulos B."/>
            <person name="Lipzen A."/>
            <person name="Chen C."/>
            <person name="Yan M."/>
            <person name="Daum C."/>
            <person name="Ng V."/>
            <person name="Clum A."/>
            <person name="Steindorff A."/>
            <person name="Ohm R.A."/>
            <person name="Martin F."/>
            <person name="Silar P."/>
            <person name="Natvig D.O."/>
            <person name="Lalanne C."/>
            <person name="Gautier V."/>
            <person name="Ament-Velasquez S.L."/>
            <person name="Kruys A."/>
            <person name="Hutchinson M.I."/>
            <person name="Powell A.J."/>
            <person name="Barry K."/>
            <person name="Miller A.N."/>
            <person name="Grigoriev I.V."/>
            <person name="Debuchy R."/>
            <person name="Gladieux P."/>
            <person name="Hiltunen Thoren M."/>
            <person name="Johannesson H."/>
        </authorList>
    </citation>
    <scope>NUCLEOTIDE SEQUENCE</scope>
    <source>
        <strain evidence="9">PSN243</strain>
    </source>
</reference>